<proteinExistence type="inferred from homology"/>
<dbReference type="InterPro" id="IPR050563">
    <property type="entry name" value="4-hydroxybenzoyl-CoA_TE"/>
</dbReference>
<dbReference type="OrthoDB" id="9799036at2"/>
<keyword evidence="2" id="KW-0378">Hydrolase</keyword>
<dbReference type="Proteomes" id="UP000309454">
    <property type="component" value="Unassembled WGS sequence"/>
</dbReference>
<keyword evidence="4" id="KW-1185">Reference proteome</keyword>
<sequence>MFVDTSITVRYADTDMMGVVYHGNYLLYFEDGRVDYLQKNGFSYTAVEEAGYMSPIYHVDIQYGAPLRYGERGFVRTSVEAVHATRTVYRQRVFREGDDPETDRPLVDGRVTVCLVDKETFQPVSQKRALPELYAYYQQEVAAQKAAAGAGAE</sequence>
<evidence type="ECO:0000256" key="2">
    <source>
        <dbReference type="ARBA" id="ARBA00022801"/>
    </source>
</evidence>
<dbReference type="Gene3D" id="3.10.129.10">
    <property type="entry name" value="Hotdog Thioesterase"/>
    <property type="match status" value="1"/>
</dbReference>
<dbReference type="SUPFAM" id="SSF54637">
    <property type="entry name" value="Thioesterase/thiol ester dehydrase-isomerase"/>
    <property type="match status" value="1"/>
</dbReference>
<evidence type="ECO:0000313" key="4">
    <source>
        <dbReference type="Proteomes" id="UP000309454"/>
    </source>
</evidence>
<dbReference type="GO" id="GO:0047617">
    <property type="term" value="F:fatty acyl-CoA hydrolase activity"/>
    <property type="evidence" value="ECO:0007669"/>
    <property type="project" value="TreeGrafter"/>
</dbReference>
<comment type="caution">
    <text evidence="3">The sequence shown here is derived from an EMBL/GenBank/DDBJ whole genome shotgun (WGS) entry which is preliminary data.</text>
</comment>
<gene>
    <name evidence="3" type="ORF">E5982_07080</name>
</gene>
<comment type="similarity">
    <text evidence="1">Belongs to the 4-hydroxybenzoyl-CoA thioesterase family.</text>
</comment>
<dbReference type="InterPro" id="IPR006684">
    <property type="entry name" value="YbgC/YbaW"/>
</dbReference>
<dbReference type="NCBIfam" id="TIGR00051">
    <property type="entry name" value="YbgC/FadM family acyl-CoA thioesterase"/>
    <property type="match status" value="1"/>
</dbReference>
<accession>A0A4T9T7I4</accession>
<dbReference type="AlphaFoldDB" id="A0A4T9T7I4"/>
<evidence type="ECO:0000256" key="1">
    <source>
        <dbReference type="ARBA" id="ARBA00005953"/>
    </source>
</evidence>
<organism evidence="3 4">
    <name type="scientific">Parvibacter caecicola</name>
    <dbReference type="NCBI Taxonomy" id="747645"/>
    <lineage>
        <taxon>Bacteria</taxon>
        <taxon>Bacillati</taxon>
        <taxon>Actinomycetota</taxon>
        <taxon>Coriobacteriia</taxon>
        <taxon>Coriobacteriales</taxon>
        <taxon>Coriobacteriaceae</taxon>
        <taxon>Parvibacter</taxon>
    </lineage>
</organism>
<dbReference type="Pfam" id="PF13279">
    <property type="entry name" value="4HBT_2"/>
    <property type="match status" value="1"/>
</dbReference>
<dbReference type="PANTHER" id="PTHR31793:SF27">
    <property type="entry name" value="NOVEL THIOESTERASE SUPERFAMILY DOMAIN AND SAPOSIN A-TYPE DOMAIN CONTAINING PROTEIN (0610012H03RIK)"/>
    <property type="match status" value="1"/>
</dbReference>
<dbReference type="CDD" id="cd00586">
    <property type="entry name" value="4HBT"/>
    <property type="match status" value="1"/>
</dbReference>
<dbReference type="PANTHER" id="PTHR31793">
    <property type="entry name" value="4-HYDROXYBENZOYL-COA THIOESTERASE FAMILY MEMBER"/>
    <property type="match status" value="1"/>
</dbReference>
<name>A0A4T9T7I4_9ACTN</name>
<dbReference type="EMBL" id="SSTM01000004">
    <property type="protein sequence ID" value="TJW10303.1"/>
    <property type="molecule type" value="Genomic_DNA"/>
</dbReference>
<protein>
    <submittedName>
        <fullName evidence="3">Acyl-CoA thioesterase</fullName>
    </submittedName>
</protein>
<dbReference type="InterPro" id="IPR029069">
    <property type="entry name" value="HotDog_dom_sf"/>
</dbReference>
<evidence type="ECO:0000313" key="3">
    <source>
        <dbReference type="EMBL" id="TJW10303.1"/>
    </source>
</evidence>
<dbReference type="RefSeq" id="WP_136845930.1">
    <property type="nucleotide sequence ID" value="NZ_SSTM01000004.1"/>
</dbReference>
<reference evidence="3 4" key="1">
    <citation type="submission" date="2019-04" db="EMBL/GenBank/DDBJ databases">
        <title>Microbes associate with the intestines of laboratory mice.</title>
        <authorList>
            <person name="Navarre W."/>
            <person name="Wong E."/>
            <person name="Huang K.C."/>
            <person name="Tropini C."/>
            <person name="Ng K."/>
            <person name="Yu B."/>
        </authorList>
    </citation>
    <scope>NUCLEOTIDE SEQUENCE [LARGE SCALE GENOMIC DNA]</scope>
    <source>
        <strain evidence="3 4">NM48_B13</strain>
    </source>
</reference>